<comment type="subcellular location">
    <subcellularLocation>
        <location evidence="1">Nucleus</location>
    </subcellularLocation>
</comment>
<comment type="caution">
    <text evidence="5">The sequence shown here is derived from an EMBL/GenBank/DDBJ whole genome shotgun (WGS) entry which is preliminary data.</text>
</comment>
<dbReference type="PANTHER" id="PTHR13495">
    <property type="entry name" value="NEFA-INTERACTING NUCLEAR PROTEIN NIP30"/>
    <property type="match status" value="1"/>
</dbReference>
<evidence type="ECO:0000313" key="5">
    <source>
        <dbReference type="EMBL" id="CAI8000408.1"/>
    </source>
</evidence>
<dbReference type="Proteomes" id="UP001174909">
    <property type="component" value="Unassembled WGS sequence"/>
</dbReference>
<reference evidence="5" key="1">
    <citation type="submission" date="2023-03" db="EMBL/GenBank/DDBJ databases">
        <authorList>
            <person name="Steffen K."/>
            <person name="Cardenas P."/>
        </authorList>
    </citation>
    <scope>NUCLEOTIDE SEQUENCE</scope>
</reference>
<protein>
    <submittedName>
        <fullName evidence="5">PSME3-interacting protein</fullName>
    </submittedName>
</protein>
<dbReference type="InterPro" id="IPR039845">
    <property type="entry name" value="FAM192A"/>
</dbReference>
<gene>
    <name evidence="5" type="ORF">GBAR_LOCUS2920</name>
</gene>
<dbReference type="EMBL" id="CASHTH010000400">
    <property type="protein sequence ID" value="CAI8000408.1"/>
    <property type="molecule type" value="Genomic_DNA"/>
</dbReference>
<dbReference type="Pfam" id="PF10187">
    <property type="entry name" value="FAM192A_Fyv6_N"/>
    <property type="match status" value="1"/>
</dbReference>
<dbReference type="AlphaFoldDB" id="A0AA35W5M4"/>
<sequence length="169" mass="19430">MQFISEKEVDEIKAKKQKEWEQVRRSDQPLERPEEAIDNRTLYEKLKAQKNQKQEEFEEQFKFKNMIYKGLNDEEAVFLQQLADKRAQVEAETRSEEREELQAYRDAVEKLSDESDSIKPLSSTATPSASTSSSSSSSLTSSVPNKVPKSQLALIAGSIKTKRKRYAYS</sequence>
<dbReference type="GO" id="GO:0005634">
    <property type="term" value="C:nucleus"/>
    <property type="evidence" value="ECO:0007669"/>
    <property type="project" value="UniProtKB-SubCell"/>
</dbReference>
<feature type="domain" description="FAM192A/Fyv6 N-terminal" evidence="4">
    <location>
        <begin position="3"/>
        <end position="105"/>
    </location>
</feature>
<evidence type="ECO:0000259" key="4">
    <source>
        <dbReference type="Pfam" id="PF10187"/>
    </source>
</evidence>
<feature type="region of interest" description="Disordered" evidence="3">
    <location>
        <begin position="90"/>
        <end position="145"/>
    </location>
</feature>
<evidence type="ECO:0000313" key="6">
    <source>
        <dbReference type="Proteomes" id="UP001174909"/>
    </source>
</evidence>
<evidence type="ECO:0000256" key="1">
    <source>
        <dbReference type="ARBA" id="ARBA00004123"/>
    </source>
</evidence>
<keyword evidence="6" id="KW-1185">Reference proteome</keyword>
<dbReference type="InterPro" id="IPR019331">
    <property type="entry name" value="FAM192A/Fyv6_N"/>
</dbReference>
<proteinExistence type="predicted"/>
<keyword evidence="2" id="KW-0539">Nucleus</keyword>
<feature type="compositionally biased region" description="Basic and acidic residues" evidence="3">
    <location>
        <begin position="90"/>
        <end position="117"/>
    </location>
</feature>
<accession>A0AA35W5M4</accession>
<dbReference type="PANTHER" id="PTHR13495:SF0">
    <property type="entry name" value="PSME3-INTERACTING PROTEIN"/>
    <property type="match status" value="1"/>
</dbReference>
<evidence type="ECO:0000256" key="2">
    <source>
        <dbReference type="ARBA" id="ARBA00023242"/>
    </source>
</evidence>
<feature type="compositionally biased region" description="Low complexity" evidence="3">
    <location>
        <begin position="120"/>
        <end position="142"/>
    </location>
</feature>
<name>A0AA35W5M4_GEOBA</name>
<organism evidence="5 6">
    <name type="scientific">Geodia barretti</name>
    <name type="common">Barrett's horny sponge</name>
    <dbReference type="NCBI Taxonomy" id="519541"/>
    <lineage>
        <taxon>Eukaryota</taxon>
        <taxon>Metazoa</taxon>
        <taxon>Porifera</taxon>
        <taxon>Demospongiae</taxon>
        <taxon>Heteroscleromorpha</taxon>
        <taxon>Tetractinellida</taxon>
        <taxon>Astrophorina</taxon>
        <taxon>Geodiidae</taxon>
        <taxon>Geodia</taxon>
    </lineage>
</organism>
<evidence type="ECO:0000256" key="3">
    <source>
        <dbReference type="SAM" id="MobiDB-lite"/>
    </source>
</evidence>